<organism evidence="6 7">
    <name type="scientific">Candidatus Muproteobacteria bacterium RBG_16_62_13</name>
    <dbReference type="NCBI Taxonomy" id="1817756"/>
    <lineage>
        <taxon>Bacteria</taxon>
        <taxon>Pseudomonadati</taxon>
        <taxon>Pseudomonadota</taxon>
        <taxon>Candidatus Muproteobacteria</taxon>
    </lineage>
</organism>
<dbReference type="SUPFAM" id="SSF55073">
    <property type="entry name" value="Nucleotide cyclase"/>
    <property type="match status" value="1"/>
</dbReference>
<dbReference type="Gene3D" id="3.30.450.20">
    <property type="entry name" value="PAS domain"/>
    <property type="match status" value="1"/>
</dbReference>
<dbReference type="Pfam" id="PF00990">
    <property type="entry name" value="GGDEF"/>
    <property type="match status" value="1"/>
</dbReference>
<evidence type="ECO:0000259" key="3">
    <source>
        <dbReference type="PROSITE" id="PS50883"/>
    </source>
</evidence>
<evidence type="ECO:0000256" key="1">
    <source>
        <dbReference type="SAM" id="Phobius"/>
    </source>
</evidence>
<dbReference type="InterPro" id="IPR000160">
    <property type="entry name" value="GGDEF_dom"/>
</dbReference>
<dbReference type="Proteomes" id="UP000178379">
    <property type="component" value="Unassembled WGS sequence"/>
</dbReference>
<dbReference type="GO" id="GO:0007165">
    <property type="term" value="P:signal transduction"/>
    <property type="evidence" value="ECO:0007669"/>
    <property type="project" value="InterPro"/>
</dbReference>
<dbReference type="SUPFAM" id="SSF141868">
    <property type="entry name" value="EAL domain-like"/>
    <property type="match status" value="1"/>
</dbReference>
<dbReference type="InterPro" id="IPR052155">
    <property type="entry name" value="Biofilm_reg_signaling"/>
</dbReference>
<feature type="domain" description="GGDEF" evidence="5">
    <location>
        <begin position="565"/>
        <end position="698"/>
    </location>
</feature>
<dbReference type="Pfam" id="PF00563">
    <property type="entry name" value="EAL"/>
    <property type="match status" value="1"/>
</dbReference>
<evidence type="ECO:0000313" key="7">
    <source>
        <dbReference type="Proteomes" id="UP000178379"/>
    </source>
</evidence>
<dbReference type="GO" id="GO:0003824">
    <property type="term" value="F:catalytic activity"/>
    <property type="evidence" value="ECO:0007669"/>
    <property type="project" value="UniProtKB-ARBA"/>
</dbReference>
<dbReference type="InterPro" id="IPR000014">
    <property type="entry name" value="PAS"/>
</dbReference>
<dbReference type="PANTHER" id="PTHR44757:SF4">
    <property type="entry name" value="DIGUANYLATE CYCLASE DGCE-RELATED"/>
    <property type="match status" value="1"/>
</dbReference>
<dbReference type="PROSITE" id="PS50885">
    <property type="entry name" value="HAMP"/>
    <property type="match status" value="1"/>
</dbReference>
<dbReference type="SMART" id="SM00091">
    <property type="entry name" value="PAS"/>
    <property type="match status" value="1"/>
</dbReference>
<dbReference type="PROSITE" id="PS50883">
    <property type="entry name" value="EAL"/>
    <property type="match status" value="1"/>
</dbReference>
<dbReference type="InterPro" id="IPR003660">
    <property type="entry name" value="HAMP_dom"/>
</dbReference>
<dbReference type="InterPro" id="IPR029787">
    <property type="entry name" value="Nucleotide_cyclase"/>
</dbReference>
<dbReference type="AlphaFoldDB" id="A0A1F6SXW3"/>
<keyword evidence="1" id="KW-0812">Transmembrane</keyword>
<dbReference type="SMART" id="SM00267">
    <property type="entry name" value="GGDEF"/>
    <property type="match status" value="1"/>
</dbReference>
<evidence type="ECO:0000259" key="4">
    <source>
        <dbReference type="PROSITE" id="PS50885"/>
    </source>
</evidence>
<name>A0A1F6SXW3_9PROT</name>
<feature type="domain" description="EAL" evidence="3">
    <location>
        <begin position="710"/>
        <end position="963"/>
    </location>
</feature>
<keyword evidence="1" id="KW-0472">Membrane</keyword>
<dbReference type="CDD" id="cd01949">
    <property type="entry name" value="GGDEF"/>
    <property type="match status" value="1"/>
</dbReference>
<dbReference type="CDD" id="cd00130">
    <property type="entry name" value="PAS"/>
    <property type="match status" value="1"/>
</dbReference>
<reference evidence="6 7" key="1">
    <citation type="journal article" date="2016" name="Nat. Commun.">
        <title>Thousands of microbial genomes shed light on interconnected biogeochemical processes in an aquifer system.</title>
        <authorList>
            <person name="Anantharaman K."/>
            <person name="Brown C.T."/>
            <person name="Hug L.A."/>
            <person name="Sharon I."/>
            <person name="Castelle C.J."/>
            <person name="Probst A.J."/>
            <person name="Thomas B.C."/>
            <person name="Singh A."/>
            <person name="Wilkins M.J."/>
            <person name="Karaoz U."/>
            <person name="Brodie E.L."/>
            <person name="Williams K.H."/>
            <person name="Hubbard S.S."/>
            <person name="Banfield J.F."/>
        </authorList>
    </citation>
    <scope>NUCLEOTIDE SEQUENCE [LARGE SCALE GENOMIC DNA]</scope>
</reference>
<gene>
    <name evidence="6" type="ORF">A2140_03875</name>
</gene>
<dbReference type="NCBIfam" id="TIGR00229">
    <property type="entry name" value="sensory_box"/>
    <property type="match status" value="1"/>
</dbReference>
<dbReference type="InterPro" id="IPR043128">
    <property type="entry name" value="Rev_trsase/Diguanyl_cyclase"/>
</dbReference>
<protein>
    <recommendedName>
        <fullName evidence="8">Diguanylate cyclase</fullName>
    </recommendedName>
</protein>
<feature type="domain" description="HAMP" evidence="4">
    <location>
        <begin position="355"/>
        <end position="407"/>
    </location>
</feature>
<dbReference type="FunFam" id="3.30.70.270:FF:000001">
    <property type="entry name" value="Diguanylate cyclase domain protein"/>
    <property type="match status" value="1"/>
</dbReference>
<accession>A0A1F6SXW3</accession>
<evidence type="ECO:0008006" key="8">
    <source>
        <dbReference type="Google" id="ProtNLM"/>
    </source>
</evidence>
<dbReference type="InterPro" id="IPR001633">
    <property type="entry name" value="EAL_dom"/>
</dbReference>
<evidence type="ECO:0000259" key="5">
    <source>
        <dbReference type="PROSITE" id="PS50887"/>
    </source>
</evidence>
<dbReference type="EMBL" id="MFSQ01000139">
    <property type="protein sequence ID" value="OGI37791.1"/>
    <property type="molecule type" value="Genomic_DNA"/>
</dbReference>
<dbReference type="CDD" id="cd01948">
    <property type="entry name" value="EAL"/>
    <property type="match status" value="1"/>
</dbReference>
<feature type="domain" description="PAS" evidence="2">
    <location>
        <begin position="405"/>
        <end position="475"/>
    </location>
</feature>
<feature type="transmembrane region" description="Helical" evidence="1">
    <location>
        <begin position="12"/>
        <end position="32"/>
    </location>
</feature>
<evidence type="ECO:0000313" key="6">
    <source>
        <dbReference type="EMBL" id="OGI37791.1"/>
    </source>
</evidence>
<dbReference type="SMART" id="SM00052">
    <property type="entry name" value="EAL"/>
    <property type="match status" value="1"/>
</dbReference>
<dbReference type="PROSITE" id="PS50112">
    <property type="entry name" value="PAS"/>
    <property type="match status" value="1"/>
</dbReference>
<dbReference type="NCBIfam" id="TIGR00254">
    <property type="entry name" value="GGDEF"/>
    <property type="match status" value="1"/>
</dbReference>
<dbReference type="InterPro" id="IPR035919">
    <property type="entry name" value="EAL_sf"/>
</dbReference>
<proteinExistence type="predicted"/>
<keyword evidence="1" id="KW-1133">Transmembrane helix</keyword>
<sequence length="976" mass="109512">MLARLRLDSLRNRYLAVAMLFVVSMVGAGGYAERIATQATQLGAVHAGERQEIRALLRNLTNDMWAAETTLHGYLLVPDATQRRQLQQLLNRSLTQAETLMGFGWISGDTTSREQTELLTRHIAELKKETALLIDIRTDPDRLYPAMPMMIQHMLPAYTSFYTAATLAIDDAIDNQKMPWQSEAYQLFVEARHRSTLMTSAFRNFVIFRFGIFGDPERIMRTQSADIATHADTLRHILDRLAELDKRGQLEVVQQNSLEQMRHLHQEWLTTYHNVAAVITSDRWRSDTPILRDTIQPLFDGAWQSVRTLDRNIEAFATEDLSALTRLADLLSRSIWWLVWIGISITAAGFLLFERAVRRPIASVTRALRDEADGSPVTTIAGTSLRETQDLVIAFDHMRQQVRSRQERLQTILDNAGEGIITFDPEGRIEGFNHAAERLFGWPEAELLGKSLAILISADRRERRDGYFEHFLRTELSQLLGHEGELLGRHRDDTTFPMAIKISHMLLQGRELYVALVADISERKAMVQHLKDLAEHDGLTGLHNRSYFQEELERVVERARRDPALSAALLYLDLDNFKYVNDTLGHAAGDRLLLEIAGILNKRLRKTDLLARFGGDEFTVLLYNASHDIAARTAEALRRRLADYAFREGSETVDIGCSIGVTLVNSETKSAEETLSQADLACHLAKRGGRNRVHLFNPADATNAATMSLDMGWSRRIKEAVEYNRFALACQPIVNIRTRVIESFEVLIRMCDERDELIMPGGFLPAAERFGLSTDIDKWVIAHAIDTLAQQRVTLPALRYSINLSGATMSDLGICDLIQEKLQATGLDPAALTFEVTETVAIADMPVAEAFLSRLQAIGCKTALDDFGSGMASFAYLRDLPVDSVKIDGRFVRNIAASPVDQAMVRAMNDIAHALGKQTVGEFVENEESLRVLAELGVDYAQGYFLGRPDITYPCEAIAKRIGAEGLGVILPINRQ</sequence>
<dbReference type="GO" id="GO:0006355">
    <property type="term" value="P:regulation of DNA-templated transcription"/>
    <property type="evidence" value="ECO:0007669"/>
    <property type="project" value="InterPro"/>
</dbReference>
<comment type="caution">
    <text evidence="6">The sequence shown here is derived from an EMBL/GenBank/DDBJ whole genome shotgun (WGS) entry which is preliminary data.</text>
</comment>
<dbReference type="GO" id="GO:0016020">
    <property type="term" value="C:membrane"/>
    <property type="evidence" value="ECO:0007669"/>
    <property type="project" value="InterPro"/>
</dbReference>
<dbReference type="InterPro" id="IPR013767">
    <property type="entry name" value="PAS_fold"/>
</dbReference>
<dbReference type="Gene3D" id="3.20.20.450">
    <property type="entry name" value="EAL domain"/>
    <property type="match status" value="1"/>
</dbReference>
<dbReference type="Pfam" id="PF00989">
    <property type="entry name" value="PAS"/>
    <property type="match status" value="1"/>
</dbReference>
<dbReference type="Gene3D" id="6.10.340.10">
    <property type="match status" value="1"/>
</dbReference>
<dbReference type="PANTHER" id="PTHR44757">
    <property type="entry name" value="DIGUANYLATE CYCLASE DGCP"/>
    <property type="match status" value="1"/>
</dbReference>
<dbReference type="STRING" id="1817756.A2140_03875"/>
<dbReference type="InterPro" id="IPR035965">
    <property type="entry name" value="PAS-like_dom_sf"/>
</dbReference>
<dbReference type="PROSITE" id="PS50887">
    <property type="entry name" value="GGDEF"/>
    <property type="match status" value="1"/>
</dbReference>
<evidence type="ECO:0000259" key="2">
    <source>
        <dbReference type="PROSITE" id="PS50112"/>
    </source>
</evidence>
<dbReference type="Gene3D" id="3.30.70.270">
    <property type="match status" value="1"/>
</dbReference>
<dbReference type="SUPFAM" id="SSF55785">
    <property type="entry name" value="PYP-like sensor domain (PAS domain)"/>
    <property type="match status" value="1"/>
</dbReference>